<evidence type="ECO:0000256" key="4">
    <source>
        <dbReference type="ARBA" id="ARBA00022786"/>
    </source>
</evidence>
<dbReference type="InterPro" id="IPR001578">
    <property type="entry name" value="Peptidase_C12_UCH"/>
</dbReference>
<dbReference type="PRINTS" id="PR00707">
    <property type="entry name" value="UBCTHYDRLASE"/>
</dbReference>
<keyword evidence="6 7" id="KW-0788">Thiol protease</keyword>
<evidence type="ECO:0000256" key="5">
    <source>
        <dbReference type="ARBA" id="ARBA00022801"/>
    </source>
</evidence>
<feature type="domain" description="UCH catalytic" evidence="9">
    <location>
        <begin position="8"/>
        <end position="232"/>
    </location>
</feature>
<gene>
    <name evidence="10" type="ORF">H072_2608</name>
</gene>
<accession>S8AKD0</accession>
<evidence type="ECO:0000256" key="2">
    <source>
        <dbReference type="ARBA" id="ARBA00009326"/>
    </source>
</evidence>
<dbReference type="InterPro" id="IPR038765">
    <property type="entry name" value="Papain-like_cys_pep_sf"/>
</dbReference>
<dbReference type="Gene3D" id="3.40.532.10">
    <property type="entry name" value="Peptidase C12, ubiquitin carboxyl-terminal hydrolase"/>
    <property type="match status" value="1"/>
</dbReference>
<dbReference type="EMBL" id="AQGS01000079">
    <property type="protein sequence ID" value="EPS43400.1"/>
    <property type="molecule type" value="Genomic_DNA"/>
</dbReference>
<comment type="similarity">
    <text evidence="2 7 8">Belongs to the peptidase C12 family.</text>
</comment>
<reference evidence="11" key="2">
    <citation type="submission" date="2013-04" db="EMBL/GenBank/DDBJ databases">
        <title>Genomic mechanisms accounting for the adaptation to parasitism in nematode-trapping fungi.</title>
        <authorList>
            <person name="Ahren D.G."/>
        </authorList>
    </citation>
    <scope>NUCLEOTIDE SEQUENCE [LARGE SCALE GENOMIC DNA]</scope>
    <source>
        <strain evidence="11">CBS 200.50</strain>
    </source>
</reference>
<proteinExistence type="inferred from homology"/>
<dbReference type="GO" id="GO:0005737">
    <property type="term" value="C:cytoplasm"/>
    <property type="evidence" value="ECO:0007669"/>
    <property type="project" value="TreeGrafter"/>
</dbReference>
<dbReference type="MEROPS" id="C12.002"/>
<dbReference type="GO" id="GO:0016579">
    <property type="term" value="P:protein deubiquitination"/>
    <property type="evidence" value="ECO:0007669"/>
    <property type="project" value="TreeGrafter"/>
</dbReference>
<comment type="caution">
    <text evidence="10">The sequence shown here is derived from an EMBL/GenBank/DDBJ whole genome shotgun (WGS) entry which is preliminary data.</text>
</comment>
<evidence type="ECO:0000256" key="1">
    <source>
        <dbReference type="ARBA" id="ARBA00000707"/>
    </source>
</evidence>
<evidence type="ECO:0000313" key="10">
    <source>
        <dbReference type="EMBL" id="EPS43400.1"/>
    </source>
</evidence>
<reference evidence="10 11" key="1">
    <citation type="journal article" date="2013" name="PLoS Genet.">
        <title>Genomic mechanisms accounting for the adaptation to parasitism in nematode-trapping fungi.</title>
        <authorList>
            <person name="Meerupati T."/>
            <person name="Andersson K.M."/>
            <person name="Friman E."/>
            <person name="Kumar D."/>
            <person name="Tunlid A."/>
            <person name="Ahren D."/>
        </authorList>
    </citation>
    <scope>NUCLEOTIDE SEQUENCE [LARGE SCALE GENOMIC DNA]</scope>
    <source>
        <strain evidence="10 11">CBS 200.50</strain>
    </source>
</reference>
<dbReference type="SUPFAM" id="SSF54001">
    <property type="entry name" value="Cysteine proteinases"/>
    <property type="match status" value="1"/>
</dbReference>
<feature type="site" description="Important for enzyme activity" evidence="7">
    <location>
        <position position="187"/>
    </location>
</feature>
<dbReference type="Pfam" id="PF01088">
    <property type="entry name" value="Peptidase_C12"/>
    <property type="match status" value="1"/>
</dbReference>
<evidence type="ECO:0000256" key="3">
    <source>
        <dbReference type="ARBA" id="ARBA00022670"/>
    </source>
</evidence>
<dbReference type="EC" id="3.4.19.12" evidence="8"/>
<protein>
    <recommendedName>
        <fullName evidence="8">Ubiquitin carboxyl-terminal hydrolase</fullName>
        <ecNumber evidence="8">3.4.19.12</ecNumber>
    </recommendedName>
</protein>
<dbReference type="OrthoDB" id="427186at2759"/>
<dbReference type="GO" id="GO:0006511">
    <property type="term" value="P:ubiquitin-dependent protein catabolic process"/>
    <property type="evidence" value="ECO:0007669"/>
    <property type="project" value="UniProtKB-UniRule"/>
</dbReference>
<keyword evidence="4 7" id="KW-0833">Ubl conjugation pathway</keyword>
<dbReference type="InterPro" id="IPR036959">
    <property type="entry name" value="Peptidase_C12_UCH_sf"/>
</dbReference>
<keyword evidence="11" id="KW-1185">Reference proteome</keyword>
<evidence type="ECO:0000256" key="7">
    <source>
        <dbReference type="PROSITE-ProRule" id="PRU01393"/>
    </source>
</evidence>
<dbReference type="Proteomes" id="UP000015100">
    <property type="component" value="Unassembled WGS sequence"/>
</dbReference>
<dbReference type="HOGENOM" id="CLU_054406_0_2_1"/>
<dbReference type="PROSITE" id="PS52048">
    <property type="entry name" value="UCH_DOMAIN"/>
    <property type="match status" value="1"/>
</dbReference>
<feature type="active site" description="Proton donor" evidence="7">
    <location>
        <position position="168"/>
    </location>
</feature>
<evidence type="ECO:0000256" key="8">
    <source>
        <dbReference type="RuleBase" id="RU361215"/>
    </source>
</evidence>
<name>S8AKD0_DACHA</name>
<evidence type="ECO:0000313" key="11">
    <source>
        <dbReference type="Proteomes" id="UP000015100"/>
    </source>
</evidence>
<comment type="catalytic activity">
    <reaction evidence="1 7 8">
        <text>Thiol-dependent hydrolysis of ester, thioester, amide, peptide and isopeptide bonds formed by the C-terminal Gly of ubiquitin (a 76-residue protein attached to proteins as an intracellular targeting signal).</text>
        <dbReference type="EC" id="3.4.19.12"/>
    </reaction>
</comment>
<dbReference type="AlphaFoldDB" id="S8AKD0"/>
<sequence length="232" mass="25047">MSDMKRVAFIPLESNPETFTSLAHKLGVSEALTFHDVYSLTDTDLLAFIPRPAHALILVFPPSDDPAKKNDEAYPKADGTESALWIKQTIQNACGLMALLHSVLNGSARKHIVPGSDLEKLLAEAEPLDPYARAELLIKSPSLAAAHKEAAEAGETEAPDAHAQVDYHYLAFVKGNKEGDDGVYEMDGSRTGPRKISETADEDLLGSEDVRKKAQEIMENTGSVHCGIVALA</sequence>
<dbReference type="PANTHER" id="PTHR10589:SF17">
    <property type="entry name" value="UBIQUITIN CARBOXYL-TERMINAL HYDROLASE"/>
    <property type="match status" value="1"/>
</dbReference>
<feature type="site" description="Transition state stabilizer" evidence="7">
    <location>
        <position position="88"/>
    </location>
</feature>
<organism evidence="10 11">
    <name type="scientific">Dactylellina haptotyla (strain CBS 200.50)</name>
    <name type="common">Nematode-trapping fungus</name>
    <name type="synonym">Monacrosporium haptotylum</name>
    <dbReference type="NCBI Taxonomy" id="1284197"/>
    <lineage>
        <taxon>Eukaryota</taxon>
        <taxon>Fungi</taxon>
        <taxon>Dikarya</taxon>
        <taxon>Ascomycota</taxon>
        <taxon>Pezizomycotina</taxon>
        <taxon>Orbiliomycetes</taxon>
        <taxon>Orbiliales</taxon>
        <taxon>Orbiliaceae</taxon>
        <taxon>Dactylellina</taxon>
    </lineage>
</organism>
<evidence type="ECO:0000256" key="6">
    <source>
        <dbReference type="ARBA" id="ARBA00022807"/>
    </source>
</evidence>
<dbReference type="STRING" id="1284197.S8AKD0"/>
<dbReference type="GO" id="GO:0004843">
    <property type="term" value="F:cysteine-type deubiquitinase activity"/>
    <property type="evidence" value="ECO:0007669"/>
    <property type="project" value="UniProtKB-UniRule"/>
</dbReference>
<evidence type="ECO:0000259" key="9">
    <source>
        <dbReference type="PROSITE" id="PS52048"/>
    </source>
</evidence>
<dbReference type="eggNOG" id="KOG1415">
    <property type="taxonomic scope" value="Eukaryota"/>
</dbReference>
<dbReference type="PANTHER" id="PTHR10589">
    <property type="entry name" value="UBIQUITIN CARBOXYL-TERMINAL HYDROLASE"/>
    <property type="match status" value="1"/>
</dbReference>
<feature type="active site" description="Nucleophile" evidence="7">
    <location>
        <position position="94"/>
    </location>
</feature>
<dbReference type="OMA" id="IDLHYVC"/>
<keyword evidence="3 7" id="KW-0645">Protease</keyword>
<keyword evidence="5 7" id="KW-0378">Hydrolase</keyword>